<gene>
    <name evidence="2" type="ORF">GSTENG00000480001</name>
</gene>
<dbReference type="OrthoDB" id="9806920at2759"/>
<dbReference type="GO" id="GO:0030866">
    <property type="term" value="P:cortical actin cytoskeleton organization"/>
    <property type="evidence" value="ECO:0007669"/>
    <property type="project" value="TreeGrafter"/>
</dbReference>
<dbReference type="GO" id="GO:0005737">
    <property type="term" value="C:cytoplasm"/>
    <property type="evidence" value="ECO:0007669"/>
    <property type="project" value="TreeGrafter"/>
</dbReference>
<dbReference type="GO" id="GO:0005856">
    <property type="term" value="C:cytoskeleton"/>
    <property type="evidence" value="ECO:0007669"/>
    <property type="project" value="TreeGrafter"/>
</dbReference>
<dbReference type="SMART" id="SM00498">
    <property type="entry name" value="FH2"/>
    <property type="match status" value="1"/>
</dbReference>
<dbReference type="PROSITE" id="PS51444">
    <property type="entry name" value="FH2"/>
    <property type="match status" value="1"/>
</dbReference>
<dbReference type="InterPro" id="IPR015425">
    <property type="entry name" value="FH2_Formin"/>
</dbReference>
<dbReference type="InterPro" id="IPR042201">
    <property type="entry name" value="FH2_Formin_sf"/>
</dbReference>
<dbReference type="EMBL" id="CAAE01002822">
    <property type="protein sequence ID" value="CAF87602.1"/>
    <property type="molecule type" value="Genomic_DNA"/>
</dbReference>
<dbReference type="AlphaFoldDB" id="Q4THN0"/>
<protein>
    <submittedName>
        <fullName evidence="2">Chromosome undetermined SCAF2822, whole genome shotgun sequence</fullName>
    </submittedName>
</protein>
<proteinExistence type="predicted"/>
<feature type="non-terminal residue" evidence="2">
    <location>
        <position position="1"/>
    </location>
</feature>
<dbReference type="GO" id="GO:0051015">
    <property type="term" value="F:actin filament binding"/>
    <property type="evidence" value="ECO:0007669"/>
    <property type="project" value="TreeGrafter"/>
</dbReference>
<reference evidence="2" key="1">
    <citation type="journal article" date="2004" name="Nature">
        <title>Genome duplication in the teleost fish Tetraodon nigroviridis reveals the early vertebrate proto-karyotype.</title>
        <authorList>
            <person name="Jaillon O."/>
            <person name="Aury J.-M."/>
            <person name="Brunet F."/>
            <person name="Petit J.-L."/>
            <person name="Stange-Thomann N."/>
            <person name="Mauceli E."/>
            <person name="Bouneau L."/>
            <person name="Fischer C."/>
            <person name="Ozouf-Costaz C."/>
            <person name="Bernot A."/>
            <person name="Nicaud S."/>
            <person name="Jaffe D."/>
            <person name="Fisher S."/>
            <person name="Lutfalla G."/>
            <person name="Dossat C."/>
            <person name="Segurens B."/>
            <person name="Dasilva C."/>
            <person name="Salanoubat M."/>
            <person name="Levy M."/>
            <person name="Boudet N."/>
            <person name="Castellano S."/>
            <person name="Anthouard V."/>
            <person name="Jubin C."/>
            <person name="Castelli V."/>
            <person name="Katinka M."/>
            <person name="Vacherie B."/>
            <person name="Biemont C."/>
            <person name="Skalli Z."/>
            <person name="Cattolico L."/>
            <person name="Poulain J."/>
            <person name="De Berardinis V."/>
            <person name="Cruaud C."/>
            <person name="Duprat S."/>
            <person name="Brottier P."/>
            <person name="Coutanceau J.-P."/>
            <person name="Gouzy J."/>
            <person name="Parra G."/>
            <person name="Lardier G."/>
            <person name="Chapple C."/>
            <person name="McKernan K.J."/>
            <person name="McEwan P."/>
            <person name="Bosak S."/>
            <person name="Kellis M."/>
            <person name="Volff J.-N."/>
            <person name="Guigo R."/>
            <person name="Zody M.C."/>
            <person name="Mesirov J."/>
            <person name="Lindblad-Toh K."/>
            <person name="Birren B."/>
            <person name="Nusbaum C."/>
            <person name="Kahn D."/>
            <person name="Robinson-Rechavi M."/>
            <person name="Laudet V."/>
            <person name="Schachter V."/>
            <person name="Quetier F."/>
            <person name="Saurin W."/>
            <person name="Scarpelli C."/>
            <person name="Wincker P."/>
            <person name="Lander E.S."/>
            <person name="Weissenbach J."/>
            <person name="Roest Crollius H."/>
        </authorList>
    </citation>
    <scope>NUCLEOTIDE SEQUENCE [LARGE SCALE GENOMIC DNA]</scope>
</reference>
<reference evidence="2" key="2">
    <citation type="submission" date="2004-02" db="EMBL/GenBank/DDBJ databases">
        <authorList>
            <consortium name="Genoscope"/>
            <consortium name="Whitehead Institute Centre for Genome Research"/>
        </authorList>
    </citation>
    <scope>NUCLEOTIDE SEQUENCE</scope>
</reference>
<organism evidence="2">
    <name type="scientific">Tetraodon nigroviridis</name>
    <name type="common">Spotted green pufferfish</name>
    <name type="synonym">Chelonodon nigroviridis</name>
    <dbReference type="NCBI Taxonomy" id="99883"/>
    <lineage>
        <taxon>Eukaryota</taxon>
        <taxon>Metazoa</taxon>
        <taxon>Chordata</taxon>
        <taxon>Craniata</taxon>
        <taxon>Vertebrata</taxon>
        <taxon>Euteleostomi</taxon>
        <taxon>Actinopterygii</taxon>
        <taxon>Neopterygii</taxon>
        <taxon>Teleostei</taxon>
        <taxon>Neoteleostei</taxon>
        <taxon>Acanthomorphata</taxon>
        <taxon>Eupercaria</taxon>
        <taxon>Tetraodontiformes</taxon>
        <taxon>Tetradontoidea</taxon>
        <taxon>Tetraodontidae</taxon>
        <taxon>Tetraodon</taxon>
    </lineage>
</organism>
<dbReference type="SUPFAM" id="SSF101447">
    <property type="entry name" value="Formin homology 2 domain (FH2 domain)"/>
    <property type="match status" value="1"/>
</dbReference>
<feature type="non-terminal residue" evidence="2">
    <location>
        <position position="358"/>
    </location>
</feature>
<feature type="domain" description="FH2" evidence="1">
    <location>
        <begin position="1"/>
        <end position="354"/>
    </location>
</feature>
<accession>Q4THN0</accession>
<name>Q4THN0_TETNG</name>
<dbReference type="PANTHER" id="PTHR45920:SF2">
    <property type="entry name" value="FH1_FH2 DOMAIN-CONTAINING PROTEIN 1"/>
    <property type="match status" value="1"/>
</dbReference>
<sequence>LCSLQDVSLQKGPETKKSVLLVLDPKRSNAINIGMTVLPAVHVIKAAILSFDEFAISKEGIEKILTMVPTEEEKLKIQEAQLANPDVPLGTAEHFLSSLASISALTPRLQLWAFKLNYEALEKSLADGFDALVAPAGNRGALFDLKLGMEQLAFNKTFRRILATLLAIGNFLNSSNAKGFELSYLEKVVEVKDTVHRQSLLYHTCSQVVENYPESSDVYSEVPAVTRSAKVDFEVLAENLVQLERRCKASWDHLKVVTKHETKAALKAKLTEFLKDCTQRVTVLKVVHRRVVNRFHSFLLFLGQPSSSVRDIKVTTFCRIISEFSLEYRTTRERVLTRKHKRAAHRERTKTRGKMITE</sequence>
<dbReference type="PANTHER" id="PTHR45920">
    <property type="entry name" value="FORMIN HOMOLOGY 2 DOMAIN CONTAINING, ISOFORM I"/>
    <property type="match status" value="1"/>
</dbReference>
<evidence type="ECO:0000313" key="2">
    <source>
        <dbReference type="EMBL" id="CAF87602.1"/>
    </source>
</evidence>
<dbReference type="Gene3D" id="1.20.58.2220">
    <property type="entry name" value="Formin, FH2 domain"/>
    <property type="match status" value="1"/>
</dbReference>
<dbReference type="Pfam" id="PF02181">
    <property type="entry name" value="FH2"/>
    <property type="match status" value="1"/>
</dbReference>
<dbReference type="KEGG" id="tng:GSTEN00000480G001"/>
<evidence type="ECO:0000259" key="1">
    <source>
        <dbReference type="PROSITE" id="PS51444"/>
    </source>
</evidence>